<keyword evidence="7" id="KW-0456">Lyase</keyword>
<keyword evidence="5" id="KW-0190">Covalent protein-DNA linkage</keyword>
<dbReference type="InterPro" id="IPR036590">
    <property type="entry name" value="SRAP-like"/>
</dbReference>
<dbReference type="EMBL" id="BMOD01000008">
    <property type="protein sequence ID" value="GGJ37961.1"/>
    <property type="molecule type" value="Genomic_DNA"/>
</dbReference>
<keyword evidence="3" id="KW-0227">DNA damage</keyword>
<evidence type="ECO:0000256" key="7">
    <source>
        <dbReference type="ARBA" id="ARBA00023239"/>
    </source>
</evidence>
<gene>
    <name evidence="9" type="ORF">GCM10008938_25060</name>
</gene>
<keyword evidence="6" id="KW-0238">DNA-binding</keyword>
<evidence type="ECO:0000256" key="6">
    <source>
        <dbReference type="ARBA" id="ARBA00023125"/>
    </source>
</evidence>
<dbReference type="EC" id="3.4.-.-" evidence="8"/>
<evidence type="ECO:0000256" key="5">
    <source>
        <dbReference type="ARBA" id="ARBA00023124"/>
    </source>
</evidence>
<comment type="similarity">
    <text evidence="1 8">Belongs to the SOS response-associated peptidase family.</text>
</comment>
<dbReference type="Pfam" id="PF02586">
    <property type="entry name" value="SRAP"/>
    <property type="match status" value="1"/>
</dbReference>
<name>A0ABQ2D2D3_9DEIO</name>
<evidence type="ECO:0000256" key="3">
    <source>
        <dbReference type="ARBA" id="ARBA00022763"/>
    </source>
</evidence>
<dbReference type="SUPFAM" id="SSF143081">
    <property type="entry name" value="BB1717-like"/>
    <property type="match status" value="1"/>
</dbReference>
<sequence length="212" mass="24251">MWIAGNREPEFIWKIPLPDGFLPGLDVFPGNAYPVIRKNPLHPEQLEAVLMRWGLVPHWSTTLEDIEKYGSKTFNARAETAQELPTFRDSFQRRRCLIQIAAFYEWRKIDKFKEKHQIVSSSGGPLILAGLWDRAFIEAEPLDSFTVLTCPANALLDDIHQRMPVILGQKAAREWLDGKTDLHDLLRPCPSHWLEILPANEQNNMGLDLGEG</sequence>
<evidence type="ECO:0000313" key="9">
    <source>
        <dbReference type="EMBL" id="GGJ37961.1"/>
    </source>
</evidence>
<evidence type="ECO:0000256" key="8">
    <source>
        <dbReference type="RuleBase" id="RU364100"/>
    </source>
</evidence>
<proteinExistence type="inferred from homology"/>
<accession>A0ABQ2D2D3</accession>
<evidence type="ECO:0000256" key="2">
    <source>
        <dbReference type="ARBA" id="ARBA00022670"/>
    </source>
</evidence>
<comment type="caution">
    <text evidence="9">The sequence shown here is derived from an EMBL/GenBank/DDBJ whole genome shotgun (WGS) entry which is preliminary data.</text>
</comment>
<organism evidence="9 10">
    <name type="scientific">Deinococcus roseus</name>
    <dbReference type="NCBI Taxonomy" id="392414"/>
    <lineage>
        <taxon>Bacteria</taxon>
        <taxon>Thermotogati</taxon>
        <taxon>Deinococcota</taxon>
        <taxon>Deinococci</taxon>
        <taxon>Deinococcales</taxon>
        <taxon>Deinococcaceae</taxon>
        <taxon>Deinococcus</taxon>
    </lineage>
</organism>
<keyword evidence="2 8" id="KW-0645">Protease</keyword>
<dbReference type="InterPro" id="IPR003738">
    <property type="entry name" value="SRAP"/>
</dbReference>
<reference evidence="10" key="1">
    <citation type="journal article" date="2019" name="Int. J. Syst. Evol. Microbiol.">
        <title>The Global Catalogue of Microorganisms (GCM) 10K type strain sequencing project: providing services to taxonomists for standard genome sequencing and annotation.</title>
        <authorList>
            <consortium name="The Broad Institute Genomics Platform"/>
            <consortium name="The Broad Institute Genome Sequencing Center for Infectious Disease"/>
            <person name="Wu L."/>
            <person name="Ma J."/>
        </authorList>
    </citation>
    <scope>NUCLEOTIDE SEQUENCE [LARGE SCALE GENOMIC DNA]</scope>
    <source>
        <strain evidence="10">JCM 14370</strain>
    </source>
</reference>
<evidence type="ECO:0000256" key="4">
    <source>
        <dbReference type="ARBA" id="ARBA00022801"/>
    </source>
</evidence>
<evidence type="ECO:0000313" key="10">
    <source>
        <dbReference type="Proteomes" id="UP000632222"/>
    </source>
</evidence>
<dbReference type="Proteomes" id="UP000632222">
    <property type="component" value="Unassembled WGS sequence"/>
</dbReference>
<dbReference type="PANTHER" id="PTHR13604">
    <property type="entry name" value="DC12-RELATED"/>
    <property type="match status" value="1"/>
</dbReference>
<evidence type="ECO:0000256" key="1">
    <source>
        <dbReference type="ARBA" id="ARBA00008136"/>
    </source>
</evidence>
<dbReference type="Gene3D" id="3.90.1680.10">
    <property type="entry name" value="SOS response associated peptidase-like"/>
    <property type="match status" value="1"/>
</dbReference>
<protein>
    <recommendedName>
        <fullName evidence="8">Abasic site processing protein</fullName>
        <ecNumber evidence="8">3.4.-.-</ecNumber>
    </recommendedName>
</protein>
<dbReference type="PANTHER" id="PTHR13604:SF0">
    <property type="entry name" value="ABASIC SITE PROCESSING PROTEIN HMCES"/>
    <property type="match status" value="1"/>
</dbReference>
<keyword evidence="4 8" id="KW-0378">Hydrolase</keyword>
<keyword evidence="10" id="KW-1185">Reference proteome</keyword>